<dbReference type="Proteomes" id="UP001295423">
    <property type="component" value="Unassembled WGS sequence"/>
</dbReference>
<sequence length="186" mass="21389">MCFPTLPFPSHTDLALPSDLVLPSEWDHDTEMLNEEELSATSHEEAGKVLEQWQTDNDQDLDIMEVDEQIGSNLLGDEIFGTPPCVSPTHQQLGEIHMVTPDRQYSSAHYSPQENKSTYLDERYRATLLKLQESMKRSQDTRRALVVETPKTEKYARRNSVHGVLSNIENSSRQVNHYLRTIQRHV</sequence>
<proteinExistence type="predicted"/>
<name>A0AAD2CIZ7_9STRA</name>
<keyword evidence="2" id="KW-1185">Reference proteome</keyword>
<evidence type="ECO:0000313" key="2">
    <source>
        <dbReference type="Proteomes" id="UP001295423"/>
    </source>
</evidence>
<comment type="caution">
    <text evidence="1">The sequence shown here is derived from an EMBL/GenBank/DDBJ whole genome shotgun (WGS) entry which is preliminary data.</text>
</comment>
<reference evidence="1" key="1">
    <citation type="submission" date="2023-08" db="EMBL/GenBank/DDBJ databases">
        <authorList>
            <person name="Audoor S."/>
            <person name="Bilcke G."/>
        </authorList>
    </citation>
    <scope>NUCLEOTIDE SEQUENCE</scope>
</reference>
<dbReference type="AlphaFoldDB" id="A0AAD2CIZ7"/>
<accession>A0AAD2CIZ7</accession>
<organism evidence="1 2">
    <name type="scientific">Cylindrotheca closterium</name>
    <dbReference type="NCBI Taxonomy" id="2856"/>
    <lineage>
        <taxon>Eukaryota</taxon>
        <taxon>Sar</taxon>
        <taxon>Stramenopiles</taxon>
        <taxon>Ochrophyta</taxon>
        <taxon>Bacillariophyta</taxon>
        <taxon>Bacillariophyceae</taxon>
        <taxon>Bacillariophycidae</taxon>
        <taxon>Bacillariales</taxon>
        <taxon>Bacillariaceae</taxon>
        <taxon>Cylindrotheca</taxon>
    </lineage>
</organism>
<protein>
    <submittedName>
        <fullName evidence="1">Uncharacterized protein</fullName>
    </submittedName>
</protein>
<gene>
    <name evidence="1" type="ORF">CYCCA115_LOCUS3807</name>
</gene>
<dbReference type="EMBL" id="CAKOGP040000335">
    <property type="protein sequence ID" value="CAJ1934467.1"/>
    <property type="molecule type" value="Genomic_DNA"/>
</dbReference>
<evidence type="ECO:0000313" key="1">
    <source>
        <dbReference type="EMBL" id="CAJ1934467.1"/>
    </source>
</evidence>